<protein>
    <recommendedName>
        <fullName evidence="2">Structural maintenance of chromosomes protein 5</fullName>
    </recommendedName>
</protein>
<keyword evidence="3" id="KW-0175">Coiled coil</keyword>
<reference evidence="4" key="1">
    <citation type="submission" date="2022-07" db="EMBL/GenBank/DDBJ databases">
        <title>Phylogenomic reconstructions and comparative analyses of Kickxellomycotina fungi.</title>
        <authorList>
            <person name="Reynolds N.K."/>
            <person name="Stajich J.E."/>
            <person name="Barry K."/>
            <person name="Grigoriev I.V."/>
            <person name="Crous P."/>
            <person name="Smith M.E."/>
        </authorList>
    </citation>
    <scope>NUCLEOTIDE SEQUENCE</scope>
    <source>
        <strain evidence="4">BCRC 34381</strain>
    </source>
</reference>
<dbReference type="PANTHER" id="PTHR45916">
    <property type="entry name" value="STRUCTURAL MAINTENANCE OF CHROMOSOMES PROTEIN 5"/>
    <property type="match status" value="1"/>
</dbReference>
<evidence type="ECO:0000256" key="1">
    <source>
        <dbReference type="ARBA" id="ARBA00010171"/>
    </source>
</evidence>
<name>A0A9W7XTH8_9FUNG</name>
<organism evidence="4 5">
    <name type="scientific">Coemansia biformis</name>
    <dbReference type="NCBI Taxonomy" id="1286918"/>
    <lineage>
        <taxon>Eukaryota</taxon>
        <taxon>Fungi</taxon>
        <taxon>Fungi incertae sedis</taxon>
        <taxon>Zoopagomycota</taxon>
        <taxon>Kickxellomycotina</taxon>
        <taxon>Kickxellomycetes</taxon>
        <taxon>Kickxellales</taxon>
        <taxon>Kickxellaceae</taxon>
        <taxon>Coemansia</taxon>
    </lineage>
</organism>
<dbReference type="Gene3D" id="3.40.50.300">
    <property type="entry name" value="P-loop containing nucleotide triphosphate hydrolases"/>
    <property type="match status" value="1"/>
</dbReference>
<evidence type="ECO:0000256" key="2">
    <source>
        <dbReference type="ARBA" id="ARBA00018687"/>
    </source>
</evidence>
<sequence length="227" mass="25858">MVVSEKDMEQQLRRINKRKQRLRELWEQPLEEIVAKISVGLRDMFDRIDCMGEVALLRVGDGISGAVPPTNGATANGMASDDDGDAAEGPCLAWRDDEDYGGWGVEIRVAFRKDERMRVLDNHRQSGGERAVSTILYLQSMQDLVVAPFRVVDEINQGMDQRNERLIHEIIVNTACRPGSSQYFLITPKLLPDLDYHPLMKVLCIFNGEWQPQQLDVSRYISNARRN</sequence>
<dbReference type="EMBL" id="JANBOI010003491">
    <property type="protein sequence ID" value="KAJ1718398.1"/>
    <property type="molecule type" value="Genomic_DNA"/>
</dbReference>
<gene>
    <name evidence="4" type="primary">SMC5_2</name>
    <name evidence="4" type="ORF">LPJ61_006647</name>
</gene>
<dbReference type="GO" id="GO:0005634">
    <property type="term" value="C:nucleus"/>
    <property type="evidence" value="ECO:0007669"/>
    <property type="project" value="TreeGrafter"/>
</dbReference>
<proteinExistence type="inferred from homology"/>
<evidence type="ECO:0000313" key="4">
    <source>
        <dbReference type="EMBL" id="KAJ1718398.1"/>
    </source>
</evidence>
<accession>A0A9W7XTH8</accession>
<comment type="caution">
    <text evidence="4">The sequence shown here is derived from an EMBL/GenBank/DDBJ whole genome shotgun (WGS) entry which is preliminary data.</text>
</comment>
<dbReference type="SUPFAM" id="SSF52540">
    <property type="entry name" value="P-loop containing nucleoside triphosphate hydrolases"/>
    <property type="match status" value="1"/>
</dbReference>
<keyword evidence="5" id="KW-1185">Reference proteome</keyword>
<dbReference type="PANTHER" id="PTHR45916:SF1">
    <property type="entry name" value="STRUCTURAL MAINTENANCE OF CHROMOSOMES PROTEIN 5"/>
    <property type="match status" value="1"/>
</dbReference>
<dbReference type="GO" id="GO:0003697">
    <property type="term" value="F:single-stranded DNA binding"/>
    <property type="evidence" value="ECO:0007669"/>
    <property type="project" value="TreeGrafter"/>
</dbReference>
<dbReference type="Proteomes" id="UP001143981">
    <property type="component" value="Unassembled WGS sequence"/>
</dbReference>
<evidence type="ECO:0000256" key="3">
    <source>
        <dbReference type="ARBA" id="ARBA00023054"/>
    </source>
</evidence>
<dbReference type="AlphaFoldDB" id="A0A9W7XTH8"/>
<dbReference type="GO" id="GO:0030915">
    <property type="term" value="C:Smc5-Smc6 complex"/>
    <property type="evidence" value="ECO:0007669"/>
    <property type="project" value="TreeGrafter"/>
</dbReference>
<comment type="similarity">
    <text evidence="1">Belongs to the SMC family. SMC5 subfamily.</text>
</comment>
<dbReference type="OrthoDB" id="10254973at2759"/>
<dbReference type="GO" id="GO:0000724">
    <property type="term" value="P:double-strand break repair via homologous recombination"/>
    <property type="evidence" value="ECO:0007669"/>
    <property type="project" value="TreeGrafter"/>
</dbReference>
<evidence type="ECO:0000313" key="5">
    <source>
        <dbReference type="Proteomes" id="UP001143981"/>
    </source>
</evidence>
<dbReference type="InterPro" id="IPR027417">
    <property type="entry name" value="P-loop_NTPase"/>
</dbReference>